<accession>W9CPP1</accession>
<sequence>MQFSKLLSIVVGLLATAEAVSVQKPRIAPRIAPRAQQQKYNLKLNTVHAAAATSSAIQHMIIQGIVTRSAVDSSNGTTIYDDSISFLFNDPNSNTSTACNDDFQGTASTTQFPTGWVPCNNNGNLMDDFYWQFTEYRNLTSFNIELIHAFVGSNNAGEVLRSAATPITLTCADVNHVDGCYSNQTISIPVAIATE</sequence>
<evidence type="ECO:0000313" key="2">
    <source>
        <dbReference type="EMBL" id="ESZ98018.1"/>
    </source>
</evidence>
<evidence type="ECO:0000256" key="1">
    <source>
        <dbReference type="SAM" id="SignalP"/>
    </source>
</evidence>
<feature type="chain" id="PRO_5004920670" description="AA1-like domain-containing protein" evidence="1">
    <location>
        <begin position="20"/>
        <end position="195"/>
    </location>
</feature>
<proteinExistence type="predicted"/>
<dbReference type="OrthoDB" id="5395704at2759"/>
<reference evidence="2 3" key="1">
    <citation type="journal article" date="2014" name="Genome Announc.">
        <title>Draft genome sequence of Sclerotinia borealis, a psychrophilic plant pathogenic fungus.</title>
        <authorList>
            <person name="Mardanov A.V."/>
            <person name="Beletsky A.V."/>
            <person name="Kadnikov V.V."/>
            <person name="Ignatov A.N."/>
            <person name="Ravin N.V."/>
        </authorList>
    </citation>
    <scope>NUCLEOTIDE SEQUENCE [LARGE SCALE GENOMIC DNA]</scope>
    <source>
        <strain evidence="3">F-4157</strain>
    </source>
</reference>
<dbReference type="AlphaFoldDB" id="W9CPP1"/>
<evidence type="ECO:0000313" key="3">
    <source>
        <dbReference type="Proteomes" id="UP000019487"/>
    </source>
</evidence>
<dbReference type="EMBL" id="AYSA01000056">
    <property type="protein sequence ID" value="ESZ98018.1"/>
    <property type="molecule type" value="Genomic_DNA"/>
</dbReference>
<keyword evidence="1" id="KW-0732">Signal</keyword>
<name>W9CPP1_SCLBF</name>
<feature type="signal peptide" evidence="1">
    <location>
        <begin position="1"/>
        <end position="19"/>
    </location>
</feature>
<gene>
    <name evidence="2" type="ORF">SBOR_1549</name>
</gene>
<keyword evidence="3" id="KW-1185">Reference proteome</keyword>
<organism evidence="2 3">
    <name type="scientific">Sclerotinia borealis (strain F-4128)</name>
    <dbReference type="NCBI Taxonomy" id="1432307"/>
    <lineage>
        <taxon>Eukaryota</taxon>
        <taxon>Fungi</taxon>
        <taxon>Dikarya</taxon>
        <taxon>Ascomycota</taxon>
        <taxon>Pezizomycotina</taxon>
        <taxon>Leotiomycetes</taxon>
        <taxon>Helotiales</taxon>
        <taxon>Sclerotiniaceae</taxon>
        <taxon>Sclerotinia</taxon>
    </lineage>
</organism>
<comment type="caution">
    <text evidence="2">The sequence shown here is derived from an EMBL/GenBank/DDBJ whole genome shotgun (WGS) entry which is preliminary data.</text>
</comment>
<protein>
    <recommendedName>
        <fullName evidence="4">AA1-like domain-containing protein</fullName>
    </recommendedName>
</protein>
<evidence type="ECO:0008006" key="4">
    <source>
        <dbReference type="Google" id="ProtNLM"/>
    </source>
</evidence>
<dbReference type="HOGENOM" id="CLU_1415960_0_0_1"/>
<dbReference type="Proteomes" id="UP000019487">
    <property type="component" value="Unassembled WGS sequence"/>
</dbReference>